<evidence type="ECO:0000256" key="1">
    <source>
        <dbReference type="SAM" id="MobiDB-lite"/>
    </source>
</evidence>
<feature type="compositionally biased region" description="Low complexity" evidence="1">
    <location>
        <begin position="415"/>
        <end position="433"/>
    </location>
</feature>
<feature type="compositionally biased region" description="Basic and acidic residues" evidence="1">
    <location>
        <begin position="373"/>
        <end position="387"/>
    </location>
</feature>
<keyword evidence="3" id="KW-1185">Reference proteome</keyword>
<proteinExistence type="predicted"/>
<accession>A0ABP0D1A3</accession>
<dbReference type="PANTHER" id="PTHR16469">
    <property type="entry name" value="UBIQUITIN-ASSOCIATED AND SH3 DOMAIN-CONTAINING BA-RELATED"/>
    <property type="match status" value="1"/>
</dbReference>
<dbReference type="InterPro" id="IPR029033">
    <property type="entry name" value="His_PPase_superfam"/>
</dbReference>
<feature type="region of interest" description="Disordered" evidence="1">
    <location>
        <begin position="243"/>
        <end position="266"/>
    </location>
</feature>
<protein>
    <submittedName>
        <fullName evidence="2">C6 zinc cluster transcription factor-like protein</fullName>
    </submittedName>
</protein>
<dbReference type="SMART" id="SM00855">
    <property type="entry name" value="PGAM"/>
    <property type="match status" value="1"/>
</dbReference>
<feature type="compositionally biased region" description="Gly residues" evidence="1">
    <location>
        <begin position="454"/>
        <end position="474"/>
    </location>
</feature>
<dbReference type="EMBL" id="CAWUHD010000214">
    <property type="protein sequence ID" value="CAK7238192.1"/>
    <property type="molecule type" value="Genomic_DNA"/>
</dbReference>
<organism evidence="2 3">
    <name type="scientific">Sporothrix eucalyptigena</name>
    <dbReference type="NCBI Taxonomy" id="1812306"/>
    <lineage>
        <taxon>Eukaryota</taxon>
        <taxon>Fungi</taxon>
        <taxon>Dikarya</taxon>
        <taxon>Ascomycota</taxon>
        <taxon>Pezizomycotina</taxon>
        <taxon>Sordariomycetes</taxon>
        <taxon>Sordariomycetidae</taxon>
        <taxon>Ophiostomatales</taxon>
        <taxon>Ophiostomataceae</taxon>
        <taxon>Sporothrix</taxon>
    </lineage>
</organism>
<dbReference type="Gene3D" id="3.40.50.1240">
    <property type="entry name" value="Phosphoglycerate mutase-like"/>
    <property type="match status" value="1"/>
</dbReference>
<sequence>MSLEYIYITRHGFRSNWVVNPATGDYTGFVRSPTGHPADPALTSHGVTQSRELAAHLARRADEPGPGDHPIPVPVERIYSSPYYRCLQTIQPFVEMASEGKSQQGSVNVNSSQPGSRPWWAVRCDPGLVDWFGPAPFEQPQPAPLSLLHDKFFPWIDLGYAGSGIVPLRNGESMAQLHARVAATLAHIIRQCDAEGVRAIVLCAHAATIIAMGRVLTGVVPDDVETEDFGAFTCGLTTFRRRTPRQRQEPLPQQPHQQRNASPSLLGRGHVPSWVPSWDDPFHTLAGEAWIGGRGIGGGWTCEANCDCSFLSEGEERGWRFSGDDEAFAGVASPLPPAASTKMDDARRSKRPIVDAGLELGVVVEGVGRGHQQGRDSRQSRRQRSADRTLVQPEPLKPLQGARHDGGGDGGGESVEGVKSVDDSSSSSDTSAGIDGGDNKRHVGRGGRKSCGGEDQGSGGGRGGGDGGGGYARL</sequence>
<dbReference type="Proteomes" id="UP001642482">
    <property type="component" value="Unassembled WGS sequence"/>
</dbReference>
<evidence type="ECO:0000313" key="3">
    <source>
        <dbReference type="Proteomes" id="UP001642482"/>
    </source>
</evidence>
<name>A0ABP0D1A3_9PEZI</name>
<dbReference type="CDD" id="cd07067">
    <property type="entry name" value="HP_PGM_like"/>
    <property type="match status" value="1"/>
</dbReference>
<dbReference type="SUPFAM" id="SSF53254">
    <property type="entry name" value="Phosphoglycerate mutase-like"/>
    <property type="match status" value="1"/>
</dbReference>
<feature type="region of interest" description="Disordered" evidence="1">
    <location>
        <begin position="365"/>
        <end position="474"/>
    </location>
</feature>
<dbReference type="PANTHER" id="PTHR16469:SF51">
    <property type="entry name" value="TRANSCRIPTION FACTOR TAU 55 KDA SUBUNIT"/>
    <property type="match status" value="1"/>
</dbReference>
<comment type="caution">
    <text evidence="2">The sequence shown here is derived from an EMBL/GenBank/DDBJ whole genome shotgun (WGS) entry which is preliminary data.</text>
</comment>
<dbReference type="InterPro" id="IPR013078">
    <property type="entry name" value="His_Pase_superF_clade-1"/>
</dbReference>
<gene>
    <name evidence="2" type="primary">TFC7_2</name>
    <name evidence="2" type="ORF">SEUCBS140593_010418</name>
</gene>
<reference evidence="2 3" key="1">
    <citation type="submission" date="2024-01" db="EMBL/GenBank/DDBJ databases">
        <authorList>
            <person name="Allen C."/>
            <person name="Tagirdzhanova G."/>
        </authorList>
    </citation>
    <scope>NUCLEOTIDE SEQUENCE [LARGE SCALE GENOMIC DNA]</scope>
</reference>
<dbReference type="InterPro" id="IPR051710">
    <property type="entry name" value="Phosphatase_SH3-domain"/>
</dbReference>
<feature type="compositionally biased region" description="Low complexity" evidence="1">
    <location>
        <begin position="249"/>
        <end position="259"/>
    </location>
</feature>
<dbReference type="Pfam" id="PF00300">
    <property type="entry name" value="His_Phos_1"/>
    <property type="match status" value="1"/>
</dbReference>
<evidence type="ECO:0000313" key="2">
    <source>
        <dbReference type="EMBL" id="CAK7238192.1"/>
    </source>
</evidence>